<dbReference type="AlphaFoldDB" id="A0A448X4I8"/>
<dbReference type="PANTHER" id="PTHR43851:SF3">
    <property type="entry name" value="COENZYME Q8"/>
    <property type="match status" value="1"/>
</dbReference>
<protein>
    <submittedName>
        <fullName evidence="1">Uncharacterized protein</fullName>
    </submittedName>
</protein>
<dbReference type="EMBL" id="CAAALY010090279">
    <property type="protein sequence ID" value="VEL27839.1"/>
    <property type="molecule type" value="Genomic_DNA"/>
</dbReference>
<dbReference type="Proteomes" id="UP000784294">
    <property type="component" value="Unassembled WGS sequence"/>
</dbReference>
<dbReference type="InterPro" id="IPR051409">
    <property type="entry name" value="Atypical_kinase_ADCK"/>
</dbReference>
<name>A0A448X4I8_9PLAT</name>
<sequence length="100" mass="11254">MMTETHLDAVSILGEVFATNEAFDFESQSTTHRINRLVPVMLEHRLTPPPNESYSLHRKLSGCFLLCSRLGSRINCAPLFQEIWDGYIFDGPSSSAYNSS</sequence>
<evidence type="ECO:0000313" key="2">
    <source>
        <dbReference type="Proteomes" id="UP000784294"/>
    </source>
</evidence>
<evidence type="ECO:0000313" key="1">
    <source>
        <dbReference type="EMBL" id="VEL27839.1"/>
    </source>
</evidence>
<proteinExistence type="predicted"/>
<organism evidence="1 2">
    <name type="scientific">Protopolystoma xenopodis</name>
    <dbReference type="NCBI Taxonomy" id="117903"/>
    <lineage>
        <taxon>Eukaryota</taxon>
        <taxon>Metazoa</taxon>
        <taxon>Spiralia</taxon>
        <taxon>Lophotrochozoa</taxon>
        <taxon>Platyhelminthes</taxon>
        <taxon>Monogenea</taxon>
        <taxon>Polyopisthocotylea</taxon>
        <taxon>Polystomatidea</taxon>
        <taxon>Polystomatidae</taxon>
        <taxon>Protopolystoma</taxon>
    </lineage>
</organism>
<keyword evidence="2" id="KW-1185">Reference proteome</keyword>
<comment type="caution">
    <text evidence="1">The sequence shown here is derived from an EMBL/GenBank/DDBJ whole genome shotgun (WGS) entry which is preliminary data.</text>
</comment>
<accession>A0A448X4I8</accession>
<dbReference type="PANTHER" id="PTHR43851">
    <property type="match status" value="1"/>
</dbReference>
<gene>
    <name evidence="1" type="ORF">PXEA_LOCUS21279</name>
</gene>
<dbReference type="OrthoDB" id="201153at2759"/>
<dbReference type="GO" id="GO:0006744">
    <property type="term" value="P:ubiquinone biosynthetic process"/>
    <property type="evidence" value="ECO:0007669"/>
    <property type="project" value="TreeGrafter"/>
</dbReference>
<reference evidence="1" key="1">
    <citation type="submission" date="2018-11" db="EMBL/GenBank/DDBJ databases">
        <authorList>
            <consortium name="Pathogen Informatics"/>
        </authorList>
    </citation>
    <scope>NUCLEOTIDE SEQUENCE</scope>
</reference>